<dbReference type="OrthoDB" id="10013407at2759"/>
<dbReference type="GO" id="GO:0006508">
    <property type="term" value="P:proteolysis"/>
    <property type="evidence" value="ECO:0007669"/>
    <property type="project" value="InterPro"/>
</dbReference>
<dbReference type="STRING" id="307507.A0A2V0NQ21"/>
<dbReference type="Proteomes" id="UP000247498">
    <property type="component" value="Unassembled WGS sequence"/>
</dbReference>
<dbReference type="Pfam" id="PF04389">
    <property type="entry name" value="Peptidase_M28"/>
    <property type="match status" value="1"/>
</dbReference>
<evidence type="ECO:0000259" key="4">
    <source>
        <dbReference type="Pfam" id="PF04389"/>
    </source>
</evidence>
<comment type="similarity">
    <text evidence="2">Belongs to the peptidase M28 family. M28B subfamily.</text>
</comment>
<evidence type="ECO:0000256" key="1">
    <source>
        <dbReference type="ARBA" id="ARBA00001947"/>
    </source>
</evidence>
<dbReference type="EMBL" id="BDRX01000001">
    <property type="protein sequence ID" value="GBF87610.1"/>
    <property type="molecule type" value="Genomic_DNA"/>
</dbReference>
<feature type="domain" description="Peptidase M28" evidence="4">
    <location>
        <begin position="328"/>
        <end position="540"/>
    </location>
</feature>
<evidence type="ECO:0000256" key="2">
    <source>
        <dbReference type="ARBA" id="ARBA00005634"/>
    </source>
</evidence>
<comment type="cofactor">
    <cofactor evidence="1">
        <name>Zn(2+)</name>
        <dbReference type="ChEBI" id="CHEBI:29105"/>
    </cofactor>
</comment>
<accession>A0A2V0NQ21</accession>
<dbReference type="InParanoid" id="A0A2V0NQ21"/>
<dbReference type="PANTHER" id="PTHR12147:SF26">
    <property type="entry name" value="PEPTIDASE M28 DOMAIN-CONTAINING PROTEIN"/>
    <property type="match status" value="1"/>
</dbReference>
<dbReference type="AlphaFoldDB" id="A0A2V0NQ21"/>
<protein>
    <recommendedName>
        <fullName evidence="4">Peptidase M28 domain-containing protein</fullName>
    </recommendedName>
</protein>
<keyword evidence="6" id="KW-1185">Reference proteome</keyword>
<proteinExistence type="inferred from homology"/>
<dbReference type="InterPro" id="IPR045175">
    <property type="entry name" value="M28_fam"/>
</dbReference>
<evidence type="ECO:0000313" key="5">
    <source>
        <dbReference type="EMBL" id="GBF87610.1"/>
    </source>
</evidence>
<gene>
    <name evidence="5" type="ORF">Rsub_00321</name>
</gene>
<dbReference type="Gene3D" id="3.40.630.10">
    <property type="entry name" value="Zn peptidases"/>
    <property type="match status" value="1"/>
</dbReference>
<feature type="signal peptide" evidence="3">
    <location>
        <begin position="1"/>
        <end position="35"/>
    </location>
</feature>
<reference evidence="5 6" key="1">
    <citation type="journal article" date="2018" name="Sci. Rep.">
        <title>Raphidocelis subcapitata (=Pseudokirchneriella subcapitata) provides an insight into genome evolution and environmental adaptations in the Sphaeropleales.</title>
        <authorList>
            <person name="Suzuki S."/>
            <person name="Yamaguchi H."/>
            <person name="Nakajima N."/>
            <person name="Kawachi M."/>
        </authorList>
    </citation>
    <scope>NUCLEOTIDE SEQUENCE [LARGE SCALE GENOMIC DNA]</scope>
    <source>
        <strain evidence="5 6">NIES-35</strain>
    </source>
</reference>
<sequence>MSLMARAAAPQQLPRPAQLLLLLLALLAVCRSAAAATDTDPATATATATAAAAAPPPAAADGWAPGSALARVDLPPGKTLDDVPRTLPVHGLFSGADGSSYLLSVAPAELAARAASDLGGGSVIIDPDARAAGGFFLAHADARLDGDGAAAALSALRASGQPVLFEDGARAVLRGGDGRAFEAAAGLGFELERLNPRPMALPPPRGGAANVSSRATATATAAAAAAATGRPACPGLAPANAPAGAPPPEALRALVEAITRAELYAAMKPLVGKARIKVGGKRRRVRDRYTVNPGASASSAYVHDWFKALGLEGVEFHDWASGGYTGSNLLAEIPGAADPGRVLLVTAHLDSQPGGVKGQGADDNASGVAAAMVIAKALAGKRLDWTVRFALFTGEEQGCLGSGEYAEAIAAAGALPDAVINVDMIAYNKEGTDSTMSLFIRRPESGRGHSEDALLAAAFVRAVEAAGLRSPAPGGIEPVVRPTGLLRSDHAPFWHAGVPAIFVSEGWGAEANPYYHTPKDTTGTLDGEYWLAITRAVAATVAVVAGLQPG</sequence>
<feature type="chain" id="PRO_5016019928" description="Peptidase M28 domain-containing protein" evidence="3">
    <location>
        <begin position="36"/>
        <end position="550"/>
    </location>
</feature>
<organism evidence="5 6">
    <name type="scientific">Raphidocelis subcapitata</name>
    <dbReference type="NCBI Taxonomy" id="307507"/>
    <lineage>
        <taxon>Eukaryota</taxon>
        <taxon>Viridiplantae</taxon>
        <taxon>Chlorophyta</taxon>
        <taxon>core chlorophytes</taxon>
        <taxon>Chlorophyceae</taxon>
        <taxon>CS clade</taxon>
        <taxon>Sphaeropleales</taxon>
        <taxon>Selenastraceae</taxon>
        <taxon>Raphidocelis</taxon>
    </lineage>
</organism>
<dbReference type="GO" id="GO:0008235">
    <property type="term" value="F:metalloexopeptidase activity"/>
    <property type="evidence" value="ECO:0007669"/>
    <property type="project" value="InterPro"/>
</dbReference>
<evidence type="ECO:0000313" key="6">
    <source>
        <dbReference type="Proteomes" id="UP000247498"/>
    </source>
</evidence>
<evidence type="ECO:0000256" key="3">
    <source>
        <dbReference type="SAM" id="SignalP"/>
    </source>
</evidence>
<dbReference type="PANTHER" id="PTHR12147">
    <property type="entry name" value="METALLOPEPTIDASE M28 FAMILY MEMBER"/>
    <property type="match status" value="1"/>
</dbReference>
<name>A0A2V0NQ21_9CHLO</name>
<comment type="caution">
    <text evidence="5">The sequence shown here is derived from an EMBL/GenBank/DDBJ whole genome shotgun (WGS) entry which is preliminary data.</text>
</comment>
<dbReference type="InterPro" id="IPR007484">
    <property type="entry name" value="Peptidase_M28"/>
</dbReference>
<keyword evidence="3" id="KW-0732">Signal</keyword>
<dbReference type="SUPFAM" id="SSF53187">
    <property type="entry name" value="Zn-dependent exopeptidases"/>
    <property type="match status" value="1"/>
</dbReference>